<dbReference type="GO" id="GO:0046872">
    <property type="term" value="F:metal ion binding"/>
    <property type="evidence" value="ECO:0007669"/>
    <property type="project" value="UniProtKB-KW"/>
</dbReference>
<dbReference type="SUPFAM" id="SSF140490">
    <property type="entry name" value="Nqo1C-terminal domain-like"/>
    <property type="match status" value="1"/>
</dbReference>
<keyword evidence="2" id="KW-0004">4Fe-4S</keyword>
<dbReference type="Gene3D" id="3.40.30.10">
    <property type="entry name" value="Glutaredoxin"/>
    <property type="match status" value="1"/>
</dbReference>
<name>A0A0E3M6Z1_CLOSL</name>
<evidence type="ECO:0000259" key="6">
    <source>
        <dbReference type="PROSITE" id="PS51379"/>
    </source>
</evidence>
<dbReference type="Gene3D" id="6.10.250.1450">
    <property type="match status" value="1"/>
</dbReference>
<dbReference type="Gene3D" id="3.10.20.600">
    <property type="match status" value="1"/>
</dbReference>
<accession>A0A0E3M6Z1</accession>
<evidence type="ECO:0000256" key="5">
    <source>
        <dbReference type="ARBA" id="ARBA00023014"/>
    </source>
</evidence>
<proteinExistence type="inferred from homology"/>
<protein>
    <submittedName>
        <fullName evidence="7">NADH dehydrogenase (Quinone)</fullName>
    </submittedName>
</protein>
<dbReference type="PROSITE" id="PS51379">
    <property type="entry name" value="4FE4S_FER_2"/>
    <property type="match status" value="2"/>
</dbReference>
<dbReference type="Pfam" id="PF01512">
    <property type="entry name" value="Complex1_51K"/>
    <property type="match status" value="1"/>
</dbReference>
<dbReference type="EMBL" id="CP009933">
    <property type="protein sequence ID" value="AKA69775.1"/>
    <property type="molecule type" value="Genomic_DNA"/>
</dbReference>
<dbReference type="PANTHER" id="PTHR43578">
    <property type="entry name" value="NADH-QUINONE OXIDOREDUCTASE SUBUNIT F"/>
    <property type="match status" value="1"/>
</dbReference>
<dbReference type="InterPro" id="IPR017900">
    <property type="entry name" value="4Fe4S_Fe_S_CS"/>
</dbReference>
<dbReference type="FunFam" id="3.10.20.600:FF:000007">
    <property type="entry name" value="NAD-reducing hydrogenase subunit HoxF"/>
    <property type="match status" value="1"/>
</dbReference>
<dbReference type="Pfam" id="PF14697">
    <property type="entry name" value="Fer4_21"/>
    <property type="match status" value="1"/>
</dbReference>
<feature type="domain" description="4Fe-4S ferredoxin-type" evidence="6">
    <location>
        <begin position="599"/>
        <end position="626"/>
    </location>
</feature>
<evidence type="ECO:0000313" key="7">
    <source>
        <dbReference type="EMBL" id="AKA69775.1"/>
    </source>
</evidence>
<organism evidence="7 8">
    <name type="scientific">Clostridium scatologenes</name>
    <dbReference type="NCBI Taxonomy" id="1548"/>
    <lineage>
        <taxon>Bacteria</taxon>
        <taxon>Bacillati</taxon>
        <taxon>Bacillota</taxon>
        <taxon>Clostridia</taxon>
        <taxon>Eubacteriales</taxon>
        <taxon>Clostridiaceae</taxon>
        <taxon>Clostridium</taxon>
    </lineage>
</organism>
<dbReference type="SUPFAM" id="SSF142019">
    <property type="entry name" value="Nqo1 FMN-binding domain-like"/>
    <property type="match status" value="1"/>
</dbReference>
<reference evidence="7 8" key="1">
    <citation type="journal article" date="2015" name="J. Biotechnol.">
        <title>Complete genome sequence of a malodorant-producing acetogen, Clostridium scatologenes ATCC 25775(T).</title>
        <authorList>
            <person name="Zhu Z."/>
            <person name="Guo T."/>
            <person name="Zheng H."/>
            <person name="Song T."/>
            <person name="Ouyang P."/>
            <person name="Xie J."/>
        </authorList>
    </citation>
    <scope>NUCLEOTIDE SEQUENCE [LARGE SCALE GENOMIC DNA]</scope>
    <source>
        <strain evidence="7 8">ATCC 25775</strain>
    </source>
</reference>
<dbReference type="KEGG" id="csq:CSCA_2650"/>
<dbReference type="Gene3D" id="3.40.50.11540">
    <property type="entry name" value="NADH-ubiquinone oxidoreductase 51kDa subunit"/>
    <property type="match status" value="1"/>
</dbReference>
<dbReference type="InterPro" id="IPR037207">
    <property type="entry name" value="Nuop51_4Fe4S-bd_sf"/>
</dbReference>
<dbReference type="HOGENOM" id="CLU_014881_3_2_9"/>
<dbReference type="PROSITE" id="PS00198">
    <property type="entry name" value="4FE4S_FER_1"/>
    <property type="match status" value="1"/>
</dbReference>
<keyword evidence="4" id="KW-0408">Iron</keyword>
<dbReference type="Proteomes" id="UP000033115">
    <property type="component" value="Chromosome"/>
</dbReference>
<keyword evidence="8" id="KW-1185">Reference proteome</keyword>
<keyword evidence="5" id="KW-0411">Iron-sulfur</keyword>
<dbReference type="InterPro" id="IPR036249">
    <property type="entry name" value="Thioredoxin-like_sf"/>
</dbReference>
<dbReference type="SUPFAM" id="SSF52833">
    <property type="entry name" value="Thioredoxin-like"/>
    <property type="match status" value="1"/>
</dbReference>
<keyword evidence="3" id="KW-0479">Metal-binding</keyword>
<evidence type="ECO:0000256" key="3">
    <source>
        <dbReference type="ARBA" id="ARBA00022723"/>
    </source>
</evidence>
<evidence type="ECO:0000256" key="4">
    <source>
        <dbReference type="ARBA" id="ARBA00023004"/>
    </source>
</evidence>
<comment type="similarity">
    <text evidence="1">Belongs to the complex I 51 kDa subunit family.</text>
</comment>
<dbReference type="GO" id="GO:0051539">
    <property type="term" value="F:4 iron, 4 sulfur cluster binding"/>
    <property type="evidence" value="ECO:0007669"/>
    <property type="project" value="UniProtKB-KW"/>
</dbReference>
<dbReference type="InterPro" id="IPR037225">
    <property type="entry name" value="Nuo51_FMN-bd_sf"/>
</dbReference>
<dbReference type="Pfam" id="PF10589">
    <property type="entry name" value="NADH_4Fe-4S"/>
    <property type="match status" value="1"/>
</dbReference>
<dbReference type="FunFam" id="3.40.50.11540:FF:000001">
    <property type="entry name" value="NADH dehydrogenase [ubiquinone] flavoprotein 1, mitochondrial"/>
    <property type="match status" value="1"/>
</dbReference>
<dbReference type="Pfam" id="PF01257">
    <property type="entry name" value="2Fe-2S_thioredx"/>
    <property type="match status" value="1"/>
</dbReference>
<dbReference type="CDD" id="cd02980">
    <property type="entry name" value="TRX_Fd_family"/>
    <property type="match status" value="1"/>
</dbReference>
<feature type="domain" description="4Fe-4S ferredoxin-type" evidence="6">
    <location>
        <begin position="569"/>
        <end position="598"/>
    </location>
</feature>
<gene>
    <name evidence="7" type="ORF">CSCA_2650</name>
</gene>
<dbReference type="Gene3D" id="3.30.70.20">
    <property type="match status" value="2"/>
</dbReference>
<dbReference type="InterPro" id="IPR011538">
    <property type="entry name" value="Nuo51_FMN-bd"/>
</dbReference>
<dbReference type="Gene3D" id="1.20.1440.230">
    <property type="entry name" value="NADH-ubiquinone oxidoreductase 51kDa subunit, iron-sulphur binding domain"/>
    <property type="match status" value="1"/>
</dbReference>
<evidence type="ECO:0000256" key="1">
    <source>
        <dbReference type="ARBA" id="ARBA00007523"/>
    </source>
</evidence>
<dbReference type="AlphaFoldDB" id="A0A0E3M6Z1"/>
<dbReference type="InterPro" id="IPR017896">
    <property type="entry name" value="4Fe4S_Fe-S-bd"/>
</dbReference>
<evidence type="ECO:0000313" key="8">
    <source>
        <dbReference type="Proteomes" id="UP000033115"/>
    </source>
</evidence>
<dbReference type="PANTHER" id="PTHR43578:SF3">
    <property type="entry name" value="NADH-QUINONE OXIDOREDUCTASE SUBUNIT F"/>
    <property type="match status" value="1"/>
</dbReference>
<dbReference type="FunFam" id="1.20.1440.230:FF:000001">
    <property type="entry name" value="Mitochondrial NADH dehydrogenase flavoprotein 1"/>
    <property type="match status" value="1"/>
</dbReference>
<dbReference type="InterPro" id="IPR019575">
    <property type="entry name" value="Nuop51_4Fe4S-bd"/>
</dbReference>
<dbReference type="SUPFAM" id="SSF54862">
    <property type="entry name" value="4Fe-4S ferredoxins"/>
    <property type="match status" value="1"/>
</dbReference>
<dbReference type="SUPFAM" id="SSF142984">
    <property type="entry name" value="Nqo1 middle domain-like"/>
    <property type="match status" value="1"/>
</dbReference>
<sequence length="626" mass="68228">MDKIKSFEELTALREKFKTKVENRTIENADKNIKKSILVCGGTGCHASKSLDVIKTLEKEIKNAGLENEVNVVSTGCFGFCEKGPIVKVVPDNVFYVEVTAEKAKLIVYEHISKNIIVDELLYKEPSSNNKISKQRDIPFYKKQKRIALRNCGLINPEDITEYIAMNGYEALGKVLTQMTPDSVIDEIKKSGLRGRGGGGFPTGIKWEMTKKSNSDTKFIICNADEGDPGAFMDRSILEGDPNSVLEAMAIAGYCIGANKGYIYIRAEYPLAIGRLRIAIKQAYDLGLLGDNIFGTNFSFHIDLKYGAGAFICGEETALINSIEGGRGEPTVKPPFPSQIGLWKKPTNINNVETLANICPIILKGSEWFSSIGTEKSKGTKVFALAGKINNVGLVEVPMGITLREIIFDLGGGIRGGKKFKAVQTGGPSGGCIPADHLDIPIDYESLTEIGSMMGSGGMIVMDEDDCMVNISKFYLQFSVDESCGRCTACRIGNKRLLEILEDITKGKGTMEHLEGLKDLSYVIKDSSLCGLGQTSPNPIISTMKFFWDEYVAHVKDKRCPAGVCTALLKYNIDPEKCIGCTACTRVCPTEAISGAVKKTHVINKEKCINCGGCSTVCKFSAITKQ</sequence>
<dbReference type="SMART" id="SM00928">
    <property type="entry name" value="NADH_4Fe-4S"/>
    <property type="match status" value="1"/>
</dbReference>
<dbReference type="STRING" id="1548.CSCA_2650"/>
<evidence type="ECO:0000256" key="2">
    <source>
        <dbReference type="ARBA" id="ARBA00022485"/>
    </source>
</evidence>
<dbReference type="RefSeq" id="WP_029161628.1">
    <property type="nucleotide sequence ID" value="NZ_CP009933.1"/>
</dbReference>